<dbReference type="EMBL" id="BMRE01000141">
    <property type="protein sequence ID" value="GGU88469.1"/>
    <property type="molecule type" value="Genomic_DNA"/>
</dbReference>
<sequence>MNTLLVKRAVATTATLGLAGLASVVAAGGASAASGGAASICVNRDADYSAQLALPNQGLSGPVINAGGCDPVWRGPIGAGEPVVVFAYYRGAKINLGHFYGDGGSYQLVNTHGSVAGGTAGFTVKNY</sequence>
<proteinExistence type="predicted"/>
<keyword evidence="3" id="KW-1185">Reference proteome</keyword>
<evidence type="ECO:0000313" key="3">
    <source>
        <dbReference type="Proteomes" id="UP000649573"/>
    </source>
</evidence>
<accession>A0ABQ2VIC8</accession>
<evidence type="ECO:0000256" key="1">
    <source>
        <dbReference type="SAM" id="SignalP"/>
    </source>
</evidence>
<feature type="chain" id="PRO_5045512555" description="Peptidase inhibitor family I36" evidence="1">
    <location>
        <begin position="33"/>
        <end position="127"/>
    </location>
</feature>
<name>A0ABQ2VIC8_9PSEU</name>
<reference evidence="3" key="1">
    <citation type="journal article" date="2019" name="Int. J. Syst. Evol. Microbiol.">
        <title>The Global Catalogue of Microorganisms (GCM) 10K type strain sequencing project: providing services to taxonomists for standard genome sequencing and annotation.</title>
        <authorList>
            <consortium name="The Broad Institute Genomics Platform"/>
            <consortium name="The Broad Institute Genome Sequencing Center for Infectious Disease"/>
            <person name="Wu L."/>
            <person name="Ma J."/>
        </authorList>
    </citation>
    <scope>NUCLEOTIDE SEQUENCE [LARGE SCALE GENOMIC DNA]</scope>
    <source>
        <strain evidence="3">JCM 3296</strain>
    </source>
</reference>
<evidence type="ECO:0008006" key="4">
    <source>
        <dbReference type="Google" id="ProtNLM"/>
    </source>
</evidence>
<organism evidence="2 3">
    <name type="scientific">Lentzea flava</name>
    <dbReference type="NCBI Taxonomy" id="103732"/>
    <lineage>
        <taxon>Bacteria</taxon>
        <taxon>Bacillati</taxon>
        <taxon>Actinomycetota</taxon>
        <taxon>Actinomycetes</taxon>
        <taxon>Pseudonocardiales</taxon>
        <taxon>Pseudonocardiaceae</taxon>
        <taxon>Lentzea</taxon>
    </lineage>
</organism>
<evidence type="ECO:0000313" key="2">
    <source>
        <dbReference type="EMBL" id="GGU88469.1"/>
    </source>
</evidence>
<protein>
    <recommendedName>
        <fullName evidence="4">Peptidase inhibitor family I36</fullName>
    </recommendedName>
</protein>
<keyword evidence="1" id="KW-0732">Signal</keyword>
<dbReference type="Proteomes" id="UP000649573">
    <property type="component" value="Unassembled WGS sequence"/>
</dbReference>
<feature type="signal peptide" evidence="1">
    <location>
        <begin position="1"/>
        <end position="32"/>
    </location>
</feature>
<gene>
    <name evidence="2" type="ORF">GCM10010178_92350</name>
</gene>
<comment type="caution">
    <text evidence="2">The sequence shown here is derived from an EMBL/GenBank/DDBJ whole genome shotgun (WGS) entry which is preliminary data.</text>
</comment>